<keyword evidence="4" id="KW-0677">Repeat</keyword>
<comment type="catalytic activity">
    <reaction evidence="14">
        <text>N-terminal L-threonyl-[protein] + acetyl-CoA = N-terminal N(alpha)-acetyl-L-threonyl-[protein] + CoA + H(+)</text>
        <dbReference type="Rhea" id="RHEA:50516"/>
        <dbReference type="Rhea" id="RHEA-COMP:12709"/>
        <dbReference type="Rhea" id="RHEA-COMP:12710"/>
        <dbReference type="ChEBI" id="CHEBI:15378"/>
        <dbReference type="ChEBI" id="CHEBI:57287"/>
        <dbReference type="ChEBI" id="CHEBI:57288"/>
        <dbReference type="ChEBI" id="CHEBI:64739"/>
        <dbReference type="ChEBI" id="CHEBI:133375"/>
        <dbReference type="EC" id="2.3.1.255"/>
    </reaction>
</comment>
<evidence type="ECO:0000256" key="16">
    <source>
        <dbReference type="SAM" id="Phobius"/>
    </source>
</evidence>
<evidence type="ECO:0000256" key="12">
    <source>
        <dbReference type="ARBA" id="ARBA00048236"/>
    </source>
</evidence>
<keyword evidence="2 15" id="KW-0245">EGF-like domain</keyword>
<dbReference type="GO" id="GO:1990189">
    <property type="term" value="F:protein N-terminal-serine acetyltransferase activity"/>
    <property type="evidence" value="ECO:0007669"/>
    <property type="project" value="TreeGrafter"/>
</dbReference>
<dbReference type="InterPro" id="IPR045047">
    <property type="entry name" value="Ard1-like"/>
</dbReference>
<feature type="transmembrane region" description="Helical" evidence="16">
    <location>
        <begin position="291"/>
        <end position="315"/>
    </location>
</feature>
<sequence length="593" mass="68265">LKIEVWDADYSFSDLDDHLTTFEDNAYMYTVYPFETGGSLLLSSYRYHKISRNITQDYINMYVAVWAVCNRGSYGSDCSVNCVPQKRVRHYGCDILTGAKVCIPGWFGDECNKVDHCGILTPCGPMGTCTNTHVGYTCSCKHNFTGPHCSEPPNQCSPLQDFCQNGFCLLKYLDEGNRSLSNPIPYCACIPGFTGKWCELDIDECSMKPNNNGSNKSININHHITSSCNVNSMCENLYGNFRCFCQNQWTGLRCNTPPTLWPDHYKPMVNSNGLPDFINFKRVIEKANNSWIYVLISVFIVLCLISCGILYYICWRQKRLCGFYRTGWNREPIISKVLFTTKPTSSNLNNEPTILCNQTPPTPQRSITKLTFIPRYNIPIQSEKYQSTIYDEIPDCFLQEKTQLTTNIPISKSQLSIYEPYSQLEYDTLDMTMETKYTNHHEIINNSDYNDNHIHKITYQNSKNLKQEQELPTDLLNMRDCNLDCLPENYQMKYYFYHGLSWPQLSYVAETDSGEIVGYVLAKMEEDPEDVPYGHITSLAVKRPYRRLGIAQTLMNLASRAMVENFHARYVSLHVRKSNRAALTLYKKTLHFV</sequence>
<comment type="caution">
    <text evidence="15">Lacks conserved residue(s) required for the propagation of feature annotation.</text>
</comment>
<dbReference type="CDD" id="cd04301">
    <property type="entry name" value="NAT_SF"/>
    <property type="match status" value="1"/>
</dbReference>
<dbReference type="PROSITE" id="PS00010">
    <property type="entry name" value="ASX_HYDROXYL"/>
    <property type="match status" value="2"/>
</dbReference>
<dbReference type="Gene3D" id="3.40.630.30">
    <property type="match status" value="1"/>
</dbReference>
<comment type="catalytic activity">
    <reaction evidence="12">
        <text>N-terminal L-alanyl-[protein] + acetyl-CoA = N-terminal N(alpha)-acetyl-L-alanyl-[protein] + CoA + H(+)</text>
        <dbReference type="Rhea" id="RHEA:50500"/>
        <dbReference type="Rhea" id="RHEA-COMP:12701"/>
        <dbReference type="Rhea" id="RHEA-COMP:12702"/>
        <dbReference type="ChEBI" id="CHEBI:15378"/>
        <dbReference type="ChEBI" id="CHEBI:57287"/>
        <dbReference type="ChEBI" id="CHEBI:57288"/>
        <dbReference type="ChEBI" id="CHEBI:64718"/>
        <dbReference type="ChEBI" id="CHEBI:83683"/>
        <dbReference type="EC" id="2.3.1.255"/>
    </reaction>
</comment>
<dbReference type="SMART" id="SM00181">
    <property type="entry name" value="EGF"/>
    <property type="match status" value="3"/>
</dbReference>
<comment type="catalytic activity">
    <reaction evidence="13">
        <text>N-terminal L-cysteinyl-[protein] + acetyl-CoA = N-terminal N(alpha)-acetyl-L-cysteinyl-[protein] + CoA + H(+)</text>
        <dbReference type="Rhea" id="RHEA:50512"/>
        <dbReference type="Rhea" id="RHEA-COMP:12707"/>
        <dbReference type="Rhea" id="RHEA-COMP:12708"/>
        <dbReference type="ChEBI" id="CHEBI:15378"/>
        <dbReference type="ChEBI" id="CHEBI:57287"/>
        <dbReference type="ChEBI" id="CHEBI:57288"/>
        <dbReference type="ChEBI" id="CHEBI:65250"/>
        <dbReference type="ChEBI" id="CHEBI:133372"/>
        <dbReference type="EC" id="2.3.1.255"/>
    </reaction>
</comment>
<comment type="catalytic activity">
    <reaction evidence="9">
        <text>N-terminal L-seryl-[protein] + acetyl-CoA = N-terminal N(alpha)-acetyl-L-seryl-[protein] + CoA + H(+)</text>
        <dbReference type="Rhea" id="RHEA:50504"/>
        <dbReference type="Rhea" id="RHEA-COMP:12703"/>
        <dbReference type="Rhea" id="RHEA-COMP:12704"/>
        <dbReference type="ChEBI" id="CHEBI:15378"/>
        <dbReference type="ChEBI" id="CHEBI:57287"/>
        <dbReference type="ChEBI" id="CHEBI:57288"/>
        <dbReference type="ChEBI" id="CHEBI:64738"/>
        <dbReference type="ChEBI" id="CHEBI:83690"/>
        <dbReference type="EC" id="2.3.1.255"/>
    </reaction>
</comment>
<dbReference type="GO" id="GO:0016020">
    <property type="term" value="C:membrane"/>
    <property type="evidence" value="ECO:0007669"/>
    <property type="project" value="InterPro"/>
</dbReference>
<dbReference type="InterPro" id="IPR000742">
    <property type="entry name" value="EGF"/>
</dbReference>
<evidence type="ECO:0000256" key="5">
    <source>
        <dbReference type="ARBA" id="ARBA00023157"/>
    </source>
</evidence>
<feature type="disulfide bond" evidence="15">
    <location>
        <begin position="140"/>
        <end position="149"/>
    </location>
</feature>
<dbReference type="GO" id="GO:0031415">
    <property type="term" value="C:NatA complex"/>
    <property type="evidence" value="ECO:0007669"/>
    <property type="project" value="InterPro"/>
</dbReference>
<evidence type="ECO:0000259" key="18">
    <source>
        <dbReference type="PROSITE" id="PS51186"/>
    </source>
</evidence>
<evidence type="ECO:0000256" key="7">
    <source>
        <dbReference type="ARBA" id="ARBA00025786"/>
    </source>
</evidence>
<evidence type="ECO:0000256" key="6">
    <source>
        <dbReference type="ARBA" id="ARBA00023315"/>
    </source>
</evidence>
<dbReference type="SMART" id="SM00051">
    <property type="entry name" value="DSL"/>
    <property type="match status" value="1"/>
</dbReference>
<dbReference type="PROSITE" id="PS50026">
    <property type="entry name" value="EGF_3"/>
    <property type="match status" value="2"/>
</dbReference>
<gene>
    <name evidence="19" type="ORF">MS3_01754</name>
</gene>
<dbReference type="Gene3D" id="2.10.25.140">
    <property type="match status" value="1"/>
</dbReference>
<dbReference type="PANTHER" id="PTHR23091">
    <property type="entry name" value="N-TERMINAL ACETYLTRANSFERASE"/>
    <property type="match status" value="1"/>
</dbReference>
<evidence type="ECO:0000256" key="13">
    <source>
        <dbReference type="ARBA" id="ARBA00049266"/>
    </source>
</evidence>
<feature type="domain" description="EGF-like" evidence="17">
    <location>
        <begin position="113"/>
        <end position="150"/>
    </location>
</feature>
<keyword evidence="16" id="KW-0812">Transmembrane</keyword>
<feature type="domain" description="EGF-like" evidence="17">
    <location>
        <begin position="219"/>
        <end position="255"/>
    </location>
</feature>
<evidence type="ECO:0000256" key="3">
    <source>
        <dbReference type="ARBA" id="ARBA00022679"/>
    </source>
</evidence>
<dbReference type="Pfam" id="PF00583">
    <property type="entry name" value="Acetyltransf_1"/>
    <property type="match status" value="1"/>
</dbReference>
<evidence type="ECO:0000256" key="11">
    <source>
        <dbReference type="ARBA" id="ARBA00047954"/>
    </source>
</evidence>
<keyword evidence="1" id="KW-0217">Developmental protein</keyword>
<accession>A0A095AHX2</accession>
<dbReference type="PROSITE" id="PS51186">
    <property type="entry name" value="GNAT"/>
    <property type="match status" value="1"/>
</dbReference>
<dbReference type="InterPro" id="IPR000182">
    <property type="entry name" value="GNAT_dom"/>
</dbReference>
<evidence type="ECO:0000313" key="19">
    <source>
        <dbReference type="EMBL" id="KGB33576.1"/>
    </source>
</evidence>
<dbReference type="EMBL" id="KL250556">
    <property type="protein sequence ID" value="KGB33576.1"/>
    <property type="molecule type" value="Genomic_DNA"/>
</dbReference>
<dbReference type="AlphaFoldDB" id="A0A095AHX2"/>
<comment type="similarity">
    <text evidence="7">Belongs to the acetyltransferase family. ARD1 subfamily.</text>
</comment>
<evidence type="ECO:0000256" key="9">
    <source>
        <dbReference type="ARBA" id="ARBA00047491"/>
    </source>
</evidence>
<dbReference type="PROSITE" id="PS01186">
    <property type="entry name" value="EGF_2"/>
    <property type="match status" value="1"/>
</dbReference>
<dbReference type="SUPFAM" id="SSF57196">
    <property type="entry name" value="EGF/Laminin"/>
    <property type="match status" value="3"/>
</dbReference>
<dbReference type="STRING" id="6185.A0A095AHX2"/>
<feature type="non-terminal residue" evidence="19">
    <location>
        <position position="1"/>
    </location>
</feature>
<keyword evidence="5 15" id="KW-1015">Disulfide bond</keyword>
<dbReference type="Pfam" id="PF01414">
    <property type="entry name" value="DSL"/>
    <property type="match status" value="1"/>
</dbReference>
<keyword evidence="16" id="KW-1133">Transmembrane helix</keyword>
<evidence type="ECO:0000256" key="10">
    <source>
        <dbReference type="ARBA" id="ARBA00047805"/>
    </source>
</evidence>
<evidence type="ECO:0000256" key="4">
    <source>
        <dbReference type="ARBA" id="ARBA00022737"/>
    </source>
</evidence>
<evidence type="ECO:0000259" key="17">
    <source>
        <dbReference type="PROSITE" id="PS50026"/>
    </source>
</evidence>
<dbReference type="PROSITE" id="PS00022">
    <property type="entry name" value="EGF_1"/>
    <property type="match status" value="3"/>
</dbReference>
<organism evidence="19">
    <name type="scientific">Schistosoma haematobium</name>
    <name type="common">Blood fluke</name>
    <dbReference type="NCBI Taxonomy" id="6185"/>
    <lineage>
        <taxon>Eukaryota</taxon>
        <taxon>Metazoa</taxon>
        <taxon>Spiralia</taxon>
        <taxon>Lophotrochozoa</taxon>
        <taxon>Platyhelminthes</taxon>
        <taxon>Trematoda</taxon>
        <taxon>Digenea</taxon>
        <taxon>Strigeidida</taxon>
        <taxon>Schistosomatoidea</taxon>
        <taxon>Schistosomatidae</taxon>
        <taxon>Schistosoma</taxon>
    </lineage>
</organism>
<keyword evidence="3 19" id="KW-0808">Transferase</keyword>
<feature type="domain" description="N-acetyltransferase" evidence="18">
    <location>
        <begin position="463"/>
        <end position="593"/>
    </location>
</feature>
<dbReference type="GO" id="GO:0005509">
    <property type="term" value="F:calcium ion binding"/>
    <property type="evidence" value="ECO:0007669"/>
    <property type="project" value="InterPro"/>
</dbReference>
<keyword evidence="6" id="KW-0012">Acyltransferase</keyword>
<protein>
    <recommendedName>
        <fullName evidence="8">N-terminal amino-acid N(alpha)-acetyltransferase NatA</fullName>
        <ecNumber evidence="8">2.3.1.255</ecNumber>
    </recommendedName>
</protein>
<dbReference type="EC" id="2.3.1.255" evidence="8"/>
<dbReference type="GO" id="GO:1990190">
    <property type="term" value="F:protein-N-terminal-glutamate acetyltransferase activity"/>
    <property type="evidence" value="ECO:0007669"/>
    <property type="project" value="TreeGrafter"/>
</dbReference>
<reference evidence="19" key="1">
    <citation type="journal article" date="2012" name="Nat. Genet.">
        <title>Whole-genome sequence of Schistosoma haematobium.</title>
        <authorList>
            <person name="Young N.D."/>
            <person name="Jex A.R."/>
            <person name="Li B."/>
            <person name="Liu S."/>
            <person name="Yang L."/>
            <person name="Xiong Z."/>
            <person name="Li Y."/>
            <person name="Cantacessi C."/>
            <person name="Hall R.S."/>
            <person name="Xu X."/>
            <person name="Chen F."/>
            <person name="Wu X."/>
            <person name="Zerlotini A."/>
            <person name="Oliveira G."/>
            <person name="Hofmann A."/>
            <person name="Zhang G."/>
            <person name="Fang X."/>
            <person name="Kang Y."/>
            <person name="Campbell B.E."/>
            <person name="Loukas A."/>
            <person name="Ranganathan S."/>
            <person name="Rollinson D."/>
            <person name="Rinaldi G."/>
            <person name="Brindley P.J."/>
            <person name="Yang H."/>
            <person name="Wang J."/>
            <person name="Wang J."/>
            <person name="Gasser R.B."/>
        </authorList>
    </citation>
    <scope>NUCLEOTIDE SEQUENCE [LARGE SCALE GENOMIC DNA]</scope>
</reference>
<comment type="catalytic activity">
    <reaction evidence="11">
        <text>N-terminal glycyl-[protein] + acetyl-CoA = N-terminal N(alpha)-acetylglycyl-[protein] + CoA + H(+)</text>
        <dbReference type="Rhea" id="RHEA:50496"/>
        <dbReference type="Rhea" id="RHEA-COMP:12666"/>
        <dbReference type="Rhea" id="RHEA-COMP:12700"/>
        <dbReference type="ChEBI" id="CHEBI:15378"/>
        <dbReference type="ChEBI" id="CHEBI:57287"/>
        <dbReference type="ChEBI" id="CHEBI:57288"/>
        <dbReference type="ChEBI" id="CHEBI:64723"/>
        <dbReference type="ChEBI" id="CHEBI:133369"/>
        <dbReference type="EC" id="2.3.1.255"/>
    </reaction>
</comment>
<evidence type="ECO:0000256" key="14">
    <source>
        <dbReference type="ARBA" id="ARBA00049434"/>
    </source>
</evidence>
<dbReference type="CDD" id="cd00054">
    <property type="entry name" value="EGF_CA"/>
    <property type="match status" value="2"/>
</dbReference>
<evidence type="ECO:0000256" key="1">
    <source>
        <dbReference type="ARBA" id="ARBA00022473"/>
    </source>
</evidence>
<dbReference type="PANTHER" id="PTHR23091:SF4">
    <property type="entry name" value="N-TERMINAL AMINO-ACID N(ALPHA)-ACETYLTRANSFERASE NATA"/>
    <property type="match status" value="1"/>
</dbReference>
<dbReference type="InterPro" id="IPR016181">
    <property type="entry name" value="Acyl_CoA_acyltransferase"/>
</dbReference>
<keyword evidence="16" id="KW-0472">Membrane</keyword>
<proteinExistence type="inferred from homology"/>
<dbReference type="GO" id="GO:0007154">
    <property type="term" value="P:cell communication"/>
    <property type="evidence" value="ECO:0007669"/>
    <property type="project" value="InterPro"/>
</dbReference>
<evidence type="ECO:0000256" key="15">
    <source>
        <dbReference type="PROSITE-ProRule" id="PRU00076"/>
    </source>
</evidence>
<dbReference type="InterPro" id="IPR001774">
    <property type="entry name" value="DSL"/>
</dbReference>
<comment type="catalytic activity">
    <reaction evidence="10">
        <text>N-terminal L-valyl-[protein] + acetyl-CoA = N-terminal N(alpha)-acetyl-L-valyl-[protein] + CoA + H(+)</text>
        <dbReference type="Rhea" id="RHEA:50508"/>
        <dbReference type="Rhea" id="RHEA-COMP:12705"/>
        <dbReference type="Rhea" id="RHEA-COMP:12706"/>
        <dbReference type="ChEBI" id="CHEBI:15378"/>
        <dbReference type="ChEBI" id="CHEBI:57287"/>
        <dbReference type="ChEBI" id="CHEBI:57288"/>
        <dbReference type="ChEBI" id="CHEBI:64741"/>
        <dbReference type="ChEBI" id="CHEBI:133371"/>
        <dbReference type="EC" id="2.3.1.255"/>
    </reaction>
</comment>
<dbReference type="InterPro" id="IPR000152">
    <property type="entry name" value="EGF-type_Asp/Asn_hydroxyl_site"/>
</dbReference>
<name>A0A095AHX2_SCHHA</name>
<dbReference type="SMART" id="SM00179">
    <property type="entry name" value="EGF_CA"/>
    <property type="match status" value="2"/>
</dbReference>
<dbReference type="SUPFAM" id="SSF55729">
    <property type="entry name" value="Acyl-CoA N-acyltransferases (Nat)"/>
    <property type="match status" value="1"/>
</dbReference>
<evidence type="ECO:0000256" key="8">
    <source>
        <dbReference type="ARBA" id="ARBA00026110"/>
    </source>
</evidence>
<dbReference type="Gene3D" id="2.10.25.10">
    <property type="entry name" value="Laminin"/>
    <property type="match status" value="2"/>
</dbReference>
<feature type="disulfide bond" evidence="15">
    <location>
        <begin position="245"/>
        <end position="254"/>
    </location>
</feature>
<evidence type="ECO:0000256" key="2">
    <source>
        <dbReference type="ARBA" id="ARBA00022536"/>
    </source>
</evidence>
<dbReference type="InterPro" id="IPR001881">
    <property type="entry name" value="EGF-like_Ca-bd_dom"/>
</dbReference>